<gene>
    <name evidence="2" type="ORF">CTHT_0065120</name>
</gene>
<name>G0SG58_CHATD</name>
<dbReference type="GeneID" id="18260550"/>
<keyword evidence="3" id="KW-1185">Reference proteome</keyword>
<feature type="compositionally biased region" description="Polar residues" evidence="1">
    <location>
        <begin position="88"/>
        <end position="107"/>
    </location>
</feature>
<proteinExistence type="predicted"/>
<feature type="compositionally biased region" description="Basic residues" evidence="1">
    <location>
        <begin position="60"/>
        <end position="69"/>
    </location>
</feature>
<feature type="compositionally biased region" description="Basic and acidic residues" evidence="1">
    <location>
        <begin position="43"/>
        <end position="52"/>
    </location>
</feature>
<feature type="region of interest" description="Disordered" evidence="1">
    <location>
        <begin position="1"/>
        <end position="27"/>
    </location>
</feature>
<accession>G0SG58</accession>
<feature type="region of interest" description="Disordered" evidence="1">
    <location>
        <begin position="184"/>
        <end position="212"/>
    </location>
</feature>
<dbReference type="Proteomes" id="UP000008066">
    <property type="component" value="Unassembled WGS sequence"/>
</dbReference>
<evidence type="ECO:0000313" key="2">
    <source>
        <dbReference type="EMBL" id="EGS17197.1"/>
    </source>
</evidence>
<dbReference type="RefSeq" id="XP_006696815.1">
    <property type="nucleotide sequence ID" value="XM_006696752.1"/>
</dbReference>
<dbReference type="AlphaFoldDB" id="G0SG58"/>
<dbReference type="KEGG" id="cthr:CTHT_0065120"/>
<evidence type="ECO:0000313" key="3">
    <source>
        <dbReference type="Proteomes" id="UP000008066"/>
    </source>
</evidence>
<sequence>MPNQQRNGLPKNNSHSTSSSTGEEPFYNPWTQFYWALDWETKEEHNRRKAPDAENAASKKSTKGHKQRRSQSVLGLLSLEDPPRPTSRRLNTQCTSPGSQPIRQVSDPSRLLQEGGSKRQSRFHRFSRLFQPAMTRTSAAPPASIVDSDTAPLLQGQVADRMEAESKSDRSIRTIWGWLKRAVSKSSLRRREADGSRTIGEPSTGPNGRSQA</sequence>
<dbReference type="EMBL" id="GL988047">
    <property type="protein sequence ID" value="EGS17197.1"/>
    <property type="molecule type" value="Genomic_DNA"/>
</dbReference>
<feature type="region of interest" description="Disordered" evidence="1">
    <location>
        <begin position="43"/>
        <end position="121"/>
    </location>
</feature>
<feature type="compositionally biased region" description="Polar residues" evidence="1">
    <location>
        <begin position="1"/>
        <end position="22"/>
    </location>
</feature>
<organism evidence="3">
    <name type="scientific">Chaetomium thermophilum (strain DSM 1495 / CBS 144.50 / IMI 039719)</name>
    <name type="common">Thermochaetoides thermophila</name>
    <dbReference type="NCBI Taxonomy" id="759272"/>
    <lineage>
        <taxon>Eukaryota</taxon>
        <taxon>Fungi</taxon>
        <taxon>Dikarya</taxon>
        <taxon>Ascomycota</taxon>
        <taxon>Pezizomycotina</taxon>
        <taxon>Sordariomycetes</taxon>
        <taxon>Sordariomycetidae</taxon>
        <taxon>Sordariales</taxon>
        <taxon>Chaetomiaceae</taxon>
        <taxon>Thermochaetoides</taxon>
    </lineage>
</organism>
<dbReference type="HOGENOM" id="CLU_1299563_0_0_1"/>
<evidence type="ECO:0000256" key="1">
    <source>
        <dbReference type="SAM" id="MobiDB-lite"/>
    </source>
</evidence>
<protein>
    <submittedName>
        <fullName evidence="2">Uncharacterized protein</fullName>
    </submittedName>
</protein>
<reference evidence="2 3" key="1">
    <citation type="journal article" date="2011" name="Cell">
        <title>Insight into structure and assembly of the nuclear pore complex by utilizing the genome of a eukaryotic thermophile.</title>
        <authorList>
            <person name="Amlacher S."/>
            <person name="Sarges P."/>
            <person name="Flemming D."/>
            <person name="van Noort V."/>
            <person name="Kunze R."/>
            <person name="Devos D.P."/>
            <person name="Arumugam M."/>
            <person name="Bork P."/>
            <person name="Hurt E."/>
        </authorList>
    </citation>
    <scope>NUCLEOTIDE SEQUENCE [LARGE SCALE GENOMIC DNA]</scope>
    <source>
        <strain evidence="3">DSM 1495 / CBS 144.50 / IMI 039719</strain>
    </source>
</reference>